<feature type="region of interest" description="Disordered" evidence="1">
    <location>
        <begin position="615"/>
        <end position="654"/>
    </location>
</feature>
<sequence length="654" mass="71015">MRFSEGVRRTGPLQSGLCQLEWLAYQTGDPGLFPIFSWVVAVPDGLSDDAVSGAVSALLLRHEVLRTRFDADGEGRPRQSVHESVHVAFPRVEGEDALRRFTETPFDVASEPPIRFGRTARGDLVFVVPHIVADRGGAWILVTDLTELLAAQAQHRAARLSSNAPQPVDQARHERESGRPRVESSLRHWGNALQDFPVTVFPVSRGRTGADVVRADLESPAAGLALATLRRTLATAPASIFTAAAYTALAIQFHRDRLGLNLTWSFREHPTTRGMVASLFRDMPLIVDLRGRPSFSEVLRRLQKAVLVAGRHMSFDVLEFHERAGRVEAERGAFLPGPESISCTLEGIESIPAEPGGDPRALLADSRVSTSRSNDSWDACNLYLRAYLVEGRLHIDSAIDASVVGDRDSAGLVELTEAILVHAAASGDLAFGEAEALATDPWRPGARWVRVDGVWVDLDFLTERLQEHPAVHHADVREEHGRLTAYVSADLQPWELRDFLLSTDNGRNAVLSPHRFVIRRTDAATVAGSGVDRPMLAPEGAAEQALKDAVAGANELTDPTMAGTYLTVGGRLHLVPRVLSLLRDSGFEGIGVADLRSPTSLVALAGRLRQRCVRTGGRASHAPHRDRGAPVTGRRATAGDEAVRQPIEGEGKDV</sequence>
<dbReference type="SUPFAM" id="SSF52777">
    <property type="entry name" value="CoA-dependent acyltransferases"/>
    <property type="match status" value="2"/>
</dbReference>
<gene>
    <name evidence="3" type="ORF">KGD83_15210</name>
</gene>
<dbReference type="Gene3D" id="3.30.559.10">
    <property type="entry name" value="Chloramphenicol acetyltransferase-like domain"/>
    <property type="match status" value="1"/>
</dbReference>
<name>A0ABX8BZX6_9ACTN</name>
<dbReference type="InterPro" id="IPR001242">
    <property type="entry name" value="Condensation_dom"/>
</dbReference>
<proteinExistence type="predicted"/>
<dbReference type="PANTHER" id="PTHR45527">
    <property type="entry name" value="NONRIBOSOMAL PEPTIDE SYNTHETASE"/>
    <property type="match status" value="1"/>
</dbReference>
<dbReference type="RefSeq" id="WP_212639838.1">
    <property type="nucleotide sequence ID" value="NZ_CP074132.1"/>
</dbReference>
<reference evidence="4" key="1">
    <citation type="submission" date="2021-05" db="EMBL/GenBank/DDBJ databases">
        <title>Direct Submission.</title>
        <authorList>
            <person name="Li K."/>
            <person name="Gao J."/>
        </authorList>
    </citation>
    <scope>NUCLEOTIDE SEQUENCE [LARGE SCALE GENOMIC DNA]</scope>
    <source>
        <strain evidence="4">HDS12</strain>
    </source>
</reference>
<feature type="compositionally biased region" description="Basic and acidic residues" evidence="1">
    <location>
        <begin position="637"/>
        <end position="654"/>
    </location>
</feature>
<dbReference type="InterPro" id="IPR023213">
    <property type="entry name" value="CAT-like_dom_sf"/>
</dbReference>
<dbReference type="EMBL" id="CP074132">
    <property type="protein sequence ID" value="QUX26737.1"/>
    <property type="molecule type" value="Genomic_DNA"/>
</dbReference>
<evidence type="ECO:0000256" key="1">
    <source>
        <dbReference type="SAM" id="MobiDB-lite"/>
    </source>
</evidence>
<feature type="region of interest" description="Disordered" evidence="1">
    <location>
        <begin position="159"/>
        <end position="181"/>
    </location>
</feature>
<keyword evidence="4" id="KW-1185">Reference proteome</keyword>
<dbReference type="Pfam" id="PF00668">
    <property type="entry name" value="Condensation"/>
    <property type="match status" value="1"/>
</dbReference>
<evidence type="ECO:0000313" key="4">
    <source>
        <dbReference type="Proteomes" id="UP000678016"/>
    </source>
</evidence>
<dbReference type="PANTHER" id="PTHR45527:SF1">
    <property type="entry name" value="FATTY ACID SYNTHASE"/>
    <property type="match status" value="1"/>
</dbReference>
<organism evidence="3 4">
    <name type="scientific">Nocardiopsis akebiae</name>
    <dbReference type="NCBI Taxonomy" id="2831968"/>
    <lineage>
        <taxon>Bacteria</taxon>
        <taxon>Bacillati</taxon>
        <taxon>Actinomycetota</taxon>
        <taxon>Actinomycetes</taxon>
        <taxon>Streptosporangiales</taxon>
        <taxon>Nocardiopsidaceae</taxon>
        <taxon>Nocardiopsis</taxon>
    </lineage>
</organism>
<evidence type="ECO:0000259" key="2">
    <source>
        <dbReference type="Pfam" id="PF00668"/>
    </source>
</evidence>
<feature type="domain" description="Condensation" evidence="2">
    <location>
        <begin position="39"/>
        <end position="317"/>
    </location>
</feature>
<accession>A0ABX8BZX6</accession>
<protein>
    <recommendedName>
        <fullName evidence="2">Condensation domain-containing protein</fullName>
    </recommendedName>
</protein>
<dbReference type="Proteomes" id="UP000678016">
    <property type="component" value="Chromosome"/>
</dbReference>
<dbReference type="Gene3D" id="3.30.559.30">
    <property type="entry name" value="Nonribosomal peptide synthetase, condensation domain"/>
    <property type="match status" value="1"/>
</dbReference>
<evidence type="ECO:0000313" key="3">
    <source>
        <dbReference type="EMBL" id="QUX26737.1"/>
    </source>
</evidence>
<feature type="compositionally biased region" description="Basic and acidic residues" evidence="1">
    <location>
        <begin position="170"/>
        <end position="181"/>
    </location>
</feature>